<evidence type="ECO:0000313" key="2">
    <source>
        <dbReference type="Proteomes" id="UP000191518"/>
    </source>
</evidence>
<dbReference type="Proteomes" id="UP000191518">
    <property type="component" value="Unassembled WGS sequence"/>
</dbReference>
<dbReference type="AlphaFoldDB" id="A0A1V6RTS7"/>
<comment type="caution">
    <text evidence="1">The sequence shown here is derived from an EMBL/GenBank/DDBJ whole genome shotgun (WGS) entry which is preliminary data.</text>
</comment>
<accession>A0A1V6RTS7</accession>
<reference evidence="2" key="1">
    <citation type="journal article" date="2017" name="Nat. Microbiol.">
        <title>Global analysis of biosynthetic gene clusters reveals vast potential of secondary metabolite production in Penicillium species.</title>
        <authorList>
            <person name="Nielsen J.C."/>
            <person name="Grijseels S."/>
            <person name="Prigent S."/>
            <person name="Ji B."/>
            <person name="Dainat J."/>
            <person name="Nielsen K.F."/>
            <person name="Frisvad J.C."/>
            <person name="Workman M."/>
            <person name="Nielsen J."/>
        </authorList>
    </citation>
    <scope>NUCLEOTIDE SEQUENCE [LARGE SCALE GENOMIC DNA]</scope>
    <source>
        <strain evidence="2">IBT 29486</strain>
    </source>
</reference>
<proteinExistence type="predicted"/>
<evidence type="ECO:0000313" key="1">
    <source>
        <dbReference type="EMBL" id="OQE04889.1"/>
    </source>
</evidence>
<name>A0A1V6RTS7_9EURO</name>
<protein>
    <submittedName>
        <fullName evidence="1">Uncharacterized protein</fullName>
    </submittedName>
</protein>
<keyword evidence="2" id="KW-1185">Reference proteome</keyword>
<dbReference type="EMBL" id="MDYP01000029">
    <property type="protein sequence ID" value="OQE04889.1"/>
    <property type="molecule type" value="Genomic_DNA"/>
</dbReference>
<sequence>MPGCCPWNCFNICRRRNRSPGFGPQSPSDEEAAIELQTIPPPPPPLGNDASTEDGNIDLNVYQYGQRQMWGELRQRWIDDPNEPNCTVQPPDFEYRSLAHTKRRSERWIVKFDRWIPRPPALSADLENCGLPVGSEDYHEAKLTKQSSRPSPRRGTTGINIHHIAAARGVIILRNVDRYDGPWWSQVALAQYDVHFGRNDLRHIYLENVINVDTRDFIQTLWAETQPANSPRFQLNPEAGNQVSWEFDTPGYKAILGTELGKGVAAIVVSAFNRGSRRIARVVVWRATIMQIRFDIEPRGH</sequence>
<dbReference type="OrthoDB" id="4368996at2759"/>
<organism evidence="1 2">
    <name type="scientific">Penicillium vulpinum</name>
    <dbReference type="NCBI Taxonomy" id="29845"/>
    <lineage>
        <taxon>Eukaryota</taxon>
        <taxon>Fungi</taxon>
        <taxon>Dikarya</taxon>
        <taxon>Ascomycota</taxon>
        <taxon>Pezizomycotina</taxon>
        <taxon>Eurotiomycetes</taxon>
        <taxon>Eurotiomycetidae</taxon>
        <taxon>Eurotiales</taxon>
        <taxon>Aspergillaceae</taxon>
        <taxon>Penicillium</taxon>
    </lineage>
</organism>
<gene>
    <name evidence="1" type="ORF">PENVUL_c029G07850</name>
</gene>